<dbReference type="PANTHER" id="PTHR46880:SF5">
    <property type="entry name" value="DUF4371 DOMAIN-CONTAINING PROTEIN"/>
    <property type="match status" value="1"/>
</dbReference>
<dbReference type="OrthoDB" id="1101576at2759"/>
<reference evidence="1 2" key="1">
    <citation type="submission" date="2018-06" db="EMBL/GenBank/DDBJ databases">
        <title>Comparative genomics reveals the genomic features of Rhizophagus irregularis, R. cerebriforme, R. diaphanum and Gigaspora rosea, and their symbiotic lifestyle signature.</title>
        <authorList>
            <person name="Morin E."/>
            <person name="San Clemente H."/>
            <person name="Chen E.C.H."/>
            <person name="De La Providencia I."/>
            <person name="Hainaut M."/>
            <person name="Kuo A."/>
            <person name="Kohler A."/>
            <person name="Murat C."/>
            <person name="Tang N."/>
            <person name="Roy S."/>
            <person name="Loubradou J."/>
            <person name="Henrissat B."/>
            <person name="Grigoriev I.V."/>
            <person name="Corradi N."/>
            <person name="Roux C."/>
            <person name="Martin F.M."/>
        </authorList>
    </citation>
    <scope>NUCLEOTIDE SEQUENCE [LARGE SCALE GENOMIC DNA]</scope>
    <source>
        <strain evidence="1 2">DAOM 194757</strain>
    </source>
</reference>
<dbReference type="Proteomes" id="UP000266673">
    <property type="component" value="Unassembled WGS sequence"/>
</dbReference>
<evidence type="ECO:0000313" key="2">
    <source>
        <dbReference type="Proteomes" id="UP000266673"/>
    </source>
</evidence>
<name>A0A397TWJ8_9GLOM</name>
<keyword evidence="2" id="KW-1185">Reference proteome</keyword>
<evidence type="ECO:0008006" key="3">
    <source>
        <dbReference type="Google" id="ProtNLM"/>
    </source>
</evidence>
<gene>
    <name evidence="1" type="ORF">C2G38_883732</name>
</gene>
<evidence type="ECO:0000313" key="1">
    <source>
        <dbReference type="EMBL" id="RIB02412.1"/>
    </source>
</evidence>
<dbReference type="AlphaFoldDB" id="A0A397TWJ8"/>
<comment type="caution">
    <text evidence="1">The sequence shown here is derived from an EMBL/GenBank/DDBJ whole genome shotgun (WGS) entry which is preliminary data.</text>
</comment>
<sequence length="87" mass="10011">MNQFFQKNILYDDLMHICTDGASTMTGICIGVATQLKKKNPFILEHHCISHKLALAAKDAAKQVEEFKPYEKLYIIFIVIFHEVQNI</sequence>
<protein>
    <recommendedName>
        <fullName evidence="3">DUF4371 domain-containing protein</fullName>
    </recommendedName>
</protein>
<dbReference type="EMBL" id="QKWP01002705">
    <property type="protein sequence ID" value="RIB02412.1"/>
    <property type="molecule type" value="Genomic_DNA"/>
</dbReference>
<organism evidence="1 2">
    <name type="scientific">Gigaspora rosea</name>
    <dbReference type="NCBI Taxonomy" id="44941"/>
    <lineage>
        <taxon>Eukaryota</taxon>
        <taxon>Fungi</taxon>
        <taxon>Fungi incertae sedis</taxon>
        <taxon>Mucoromycota</taxon>
        <taxon>Glomeromycotina</taxon>
        <taxon>Glomeromycetes</taxon>
        <taxon>Diversisporales</taxon>
        <taxon>Gigasporaceae</taxon>
        <taxon>Gigaspora</taxon>
    </lineage>
</organism>
<proteinExistence type="predicted"/>
<dbReference type="PANTHER" id="PTHR46880">
    <property type="entry name" value="RAS-ASSOCIATING DOMAIN-CONTAINING PROTEIN"/>
    <property type="match status" value="1"/>
</dbReference>
<dbReference type="STRING" id="44941.A0A397TWJ8"/>
<accession>A0A397TWJ8</accession>